<protein>
    <submittedName>
        <fullName evidence="1">Uncharacterized protein</fullName>
    </submittedName>
</protein>
<accession>A0A9P6E3L4</accession>
<gene>
    <name evidence="1" type="ORF">CPB83DRAFT_865159</name>
</gene>
<keyword evidence="2" id="KW-1185">Reference proteome</keyword>
<evidence type="ECO:0000313" key="1">
    <source>
        <dbReference type="EMBL" id="KAF9521880.1"/>
    </source>
</evidence>
<dbReference type="AlphaFoldDB" id="A0A9P6E3L4"/>
<dbReference type="Proteomes" id="UP000807306">
    <property type="component" value="Unassembled WGS sequence"/>
</dbReference>
<dbReference type="EMBL" id="MU157977">
    <property type="protein sequence ID" value="KAF9521880.1"/>
    <property type="molecule type" value="Genomic_DNA"/>
</dbReference>
<organism evidence="1 2">
    <name type="scientific">Crepidotus variabilis</name>
    <dbReference type="NCBI Taxonomy" id="179855"/>
    <lineage>
        <taxon>Eukaryota</taxon>
        <taxon>Fungi</taxon>
        <taxon>Dikarya</taxon>
        <taxon>Basidiomycota</taxon>
        <taxon>Agaricomycotina</taxon>
        <taxon>Agaricomycetes</taxon>
        <taxon>Agaricomycetidae</taxon>
        <taxon>Agaricales</taxon>
        <taxon>Agaricineae</taxon>
        <taxon>Crepidotaceae</taxon>
        <taxon>Crepidotus</taxon>
    </lineage>
</organism>
<name>A0A9P6E3L4_9AGAR</name>
<evidence type="ECO:0000313" key="2">
    <source>
        <dbReference type="Proteomes" id="UP000807306"/>
    </source>
</evidence>
<reference evidence="1" key="1">
    <citation type="submission" date="2020-11" db="EMBL/GenBank/DDBJ databases">
        <authorList>
            <consortium name="DOE Joint Genome Institute"/>
            <person name="Ahrendt S."/>
            <person name="Riley R."/>
            <person name="Andreopoulos W."/>
            <person name="Labutti K."/>
            <person name="Pangilinan J."/>
            <person name="Ruiz-Duenas F.J."/>
            <person name="Barrasa J.M."/>
            <person name="Sanchez-Garcia M."/>
            <person name="Camarero S."/>
            <person name="Miyauchi S."/>
            <person name="Serrano A."/>
            <person name="Linde D."/>
            <person name="Babiker R."/>
            <person name="Drula E."/>
            <person name="Ayuso-Fernandez I."/>
            <person name="Pacheco R."/>
            <person name="Padilla G."/>
            <person name="Ferreira P."/>
            <person name="Barriuso J."/>
            <person name="Kellner H."/>
            <person name="Castanera R."/>
            <person name="Alfaro M."/>
            <person name="Ramirez L."/>
            <person name="Pisabarro A.G."/>
            <person name="Kuo A."/>
            <person name="Tritt A."/>
            <person name="Lipzen A."/>
            <person name="He G."/>
            <person name="Yan M."/>
            <person name="Ng V."/>
            <person name="Cullen D."/>
            <person name="Martin F."/>
            <person name="Rosso M.-N."/>
            <person name="Henrissat B."/>
            <person name="Hibbett D."/>
            <person name="Martinez A.T."/>
            <person name="Grigoriev I.V."/>
        </authorList>
    </citation>
    <scope>NUCLEOTIDE SEQUENCE</scope>
    <source>
        <strain evidence="1">CBS 506.95</strain>
    </source>
</reference>
<sequence length="705" mass="79288">MAHTQLFNHATNVHINEATFIIQNHSCSRPITPSNVDPSKEHAGQEFQIEGNEHNPTPWLTGLTNGTLRPDRAPSPHPPYRDYVCNREGLKMPIPTRPYSCHGPLPQSSHTFVPPSDLVKNTEMSDSSPSKYTQLHDAIKKLNENLTRYSTELHAKHDPLLANLHDDLYFLMKKTTMEDQPVDFYNLDQAIFFNEAYLDGVQDPSEKERVRLCLAKQKLERHVETRSPVDTDEKVKCEDKAPGGLAGYKNSLDQGQVQATNSCHMAFKTNDEDSDNCKTASVDYAATSDGSTTTDLFSPPADMLLPREDKPTLHSRFARNSSSKVYRSINLSSHFEFSRSWLDFGVNLVRPTFSLSDNALQKAIRAYVQYQTDPTSEGADTQLQEAVHSYSIAFENSNERHGLYLAISINYAAVVDELMERTPDYAGPTTIDILSKPAKVFSKRKEKPELYPTLLTNIGAAYLNRFTKSLDPKLDDLDSAGHSFKLVQSMSGQISDLQYCHSLFGSASVTCKRCEFPNPRSSDFAKLHDTIKQLRGVLQRHPEQLGAECYHLLAIAHDCLYRQTKRTSTDDQPTDFRNLDQAMQYNELCLEISQDLTEICTAHLNLAGQQFERHIKTRPTVETYLQESEANLQKAEVLVNGEGALLGHLTELCGIIRANIQSLRNRVRTPDYGSLRCKPPPPSGSHEPTNVEHIHFAITEEPAKV</sequence>
<comment type="caution">
    <text evidence="1">The sequence shown here is derived from an EMBL/GenBank/DDBJ whole genome shotgun (WGS) entry which is preliminary data.</text>
</comment>
<proteinExistence type="predicted"/>